<evidence type="ECO:0000256" key="6">
    <source>
        <dbReference type="ARBA" id="ARBA00023004"/>
    </source>
</evidence>
<feature type="binding site" evidence="9">
    <location>
        <position position="63"/>
    </location>
    <ligand>
        <name>Fe cation</name>
        <dbReference type="ChEBI" id="CHEBI:24875"/>
        <label>1</label>
    </ligand>
</feature>
<dbReference type="GO" id="GO:0006744">
    <property type="term" value="P:ubiquinone biosynthetic process"/>
    <property type="evidence" value="ECO:0007669"/>
    <property type="project" value="UniProtKB-UniRule"/>
</dbReference>
<comment type="caution">
    <text evidence="10">The sequence shown here is derived from an EMBL/GenBank/DDBJ whole genome shotgun (WGS) entry which is preliminary data.</text>
</comment>
<reference evidence="10 11" key="1">
    <citation type="submission" date="2015-11" db="EMBL/GenBank/DDBJ databases">
        <title>Genomic analysis of 38 Legionella species identifies large and diverse effector repertoires.</title>
        <authorList>
            <person name="Burstein D."/>
            <person name="Amaro F."/>
            <person name="Zusman T."/>
            <person name="Lifshitz Z."/>
            <person name="Cohen O."/>
            <person name="Gilbert J.A."/>
            <person name="Pupko T."/>
            <person name="Shuman H.A."/>
            <person name="Segal G."/>
        </authorList>
    </citation>
    <scope>NUCLEOTIDE SEQUENCE [LARGE SCALE GENOMIC DNA]</scope>
    <source>
        <strain evidence="10 11">Mt.St.Helens-9</strain>
    </source>
</reference>
<evidence type="ECO:0000256" key="7">
    <source>
        <dbReference type="ARBA" id="ARBA00023033"/>
    </source>
</evidence>
<dbReference type="Proteomes" id="UP000054877">
    <property type="component" value="Unassembled WGS sequence"/>
</dbReference>
<dbReference type="PANTHER" id="PTHR11237">
    <property type="entry name" value="COENZYME Q10 BIOSYNTHESIS PROTEIN 7"/>
    <property type="match status" value="1"/>
</dbReference>
<evidence type="ECO:0000313" key="10">
    <source>
        <dbReference type="EMBL" id="KTD61247.1"/>
    </source>
</evidence>
<dbReference type="OrthoDB" id="5192789at2"/>
<dbReference type="GO" id="GO:0046872">
    <property type="term" value="F:metal ion binding"/>
    <property type="evidence" value="ECO:0007669"/>
    <property type="project" value="UniProtKB-KW"/>
</dbReference>
<evidence type="ECO:0000313" key="11">
    <source>
        <dbReference type="Proteomes" id="UP000054877"/>
    </source>
</evidence>
<gene>
    <name evidence="9" type="primary">coq7</name>
    <name evidence="10" type="ORF">Lspi_2867</name>
</gene>
<evidence type="ECO:0000256" key="8">
    <source>
        <dbReference type="ARBA" id="ARBA00023136"/>
    </source>
</evidence>
<dbReference type="AlphaFoldDB" id="A0A0W0YX51"/>
<dbReference type="UniPathway" id="UPA00232"/>
<dbReference type="EC" id="1.14.99.60" evidence="9"/>
<keyword evidence="4 9" id="KW-0479">Metal-binding</keyword>
<dbReference type="Gene3D" id="1.20.1260.10">
    <property type="match status" value="1"/>
</dbReference>
<feature type="binding site" evidence="9">
    <location>
        <position position="180"/>
    </location>
    <ligand>
        <name>Fe cation</name>
        <dbReference type="ChEBI" id="CHEBI:24875"/>
        <label>2</label>
    </ligand>
</feature>
<evidence type="ECO:0000256" key="5">
    <source>
        <dbReference type="ARBA" id="ARBA00023002"/>
    </source>
</evidence>
<dbReference type="GO" id="GO:0008682">
    <property type="term" value="F:3-demethoxyubiquinol 3-hydroxylase activity"/>
    <property type="evidence" value="ECO:0007669"/>
    <property type="project" value="UniProtKB-EC"/>
</dbReference>
<dbReference type="NCBIfam" id="NF033656">
    <property type="entry name" value="DMQ_monoox_COQ7"/>
    <property type="match status" value="1"/>
</dbReference>
<dbReference type="STRING" id="452.Lspi_2867"/>
<organism evidence="10 11">
    <name type="scientific">Legionella spiritensis</name>
    <dbReference type="NCBI Taxonomy" id="452"/>
    <lineage>
        <taxon>Bacteria</taxon>
        <taxon>Pseudomonadati</taxon>
        <taxon>Pseudomonadota</taxon>
        <taxon>Gammaproteobacteria</taxon>
        <taxon>Legionellales</taxon>
        <taxon>Legionellaceae</taxon>
        <taxon>Legionella</taxon>
    </lineage>
</organism>
<feature type="binding site" evidence="9">
    <location>
        <position position="177"/>
    </location>
    <ligand>
        <name>Fe cation</name>
        <dbReference type="ChEBI" id="CHEBI:24875"/>
        <label>1</label>
    </ligand>
</feature>
<keyword evidence="10" id="KW-0830">Ubiquinone</keyword>
<name>A0A0W0YX51_LEGSP</name>
<feature type="binding site" evidence="9">
    <location>
        <position position="177"/>
    </location>
    <ligand>
        <name>Fe cation</name>
        <dbReference type="ChEBI" id="CHEBI:24875"/>
        <label>2</label>
    </ligand>
</feature>
<evidence type="ECO:0000256" key="4">
    <source>
        <dbReference type="ARBA" id="ARBA00022723"/>
    </source>
</evidence>
<dbReference type="InterPro" id="IPR009078">
    <property type="entry name" value="Ferritin-like_SF"/>
</dbReference>
<dbReference type="GO" id="GO:0005886">
    <property type="term" value="C:plasma membrane"/>
    <property type="evidence" value="ECO:0007669"/>
    <property type="project" value="UniProtKB-SubCell"/>
</dbReference>
<feature type="binding site" evidence="9">
    <location>
        <position position="96"/>
    </location>
    <ligand>
        <name>Fe cation</name>
        <dbReference type="ChEBI" id="CHEBI:24875"/>
        <label>1</label>
    </ligand>
</feature>
<dbReference type="SUPFAM" id="SSF47240">
    <property type="entry name" value="Ferritin-like"/>
    <property type="match status" value="1"/>
</dbReference>
<protein>
    <recommendedName>
        <fullName evidence="9">3-demethoxyubiquinol 3-hydroxylase</fullName>
        <shortName evidence="9">DMQ hydroxylase</shortName>
        <ecNumber evidence="9">1.14.99.60</ecNumber>
    </recommendedName>
    <alternativeName>
        <fullName evidence="9">2-nonaprenyl-3-methyl-6-methoxy-1,4-benzoquinol hydroxylase</fullName>
    </alternativeName>
</protein>
<keyword evidence="3 9" id="KW-0831">Ubiquinone biosynthesis</keyword>
<dbReference type="InterPro" id="IPR047809">
    <property type="entry name" value="COQ7_proteobact"/>
</dbReference>
<keyword evidence="5 9" id="KW-0560">Oxidoreductase</keyword>
<comment type="similarity">
    <text evidence="9">Belongs to the COQ7 family.</text>
</comment>
<comment type="function">
    <text evidence="9">Catalyzes the hydroxylation of 2-nonaprenyl-3-methyl-6-methoxy-1,4-benzoquinol during ubiquinone biosynthesis.</text>
</comment>
<dbReference type="EMBL" id="LNYX01000034">
    <property type="protein sequence ID" value="KTD61247.1"/>
    <property type="molecule type" value="Genomic_DNA"/>
</dbReference>
<comment type="pathway">
    <text evidence="1 9">Cofactor biosynthesis; ubiquinone biosynthesis.</text>
</comment>
<keyword evidence="8 9" id="KW-0472">Membrane</keyword>
<dbReference type="InterPro" id="IPR012347">
    <property type="entry name" value="Ferritin-like"/>
</dbReference>
<feature type="binding site" evidence="9">
    <location>
        <position position="145"/>
    </location>
    <ligand>
        <name>Fe cation</name>
        <dbReference type="ChEBI" id="CHEBI:24875"/>
        <label>2</label>
    </ligand>
</feature>
<evidence type="ECO:0000256" key="3">
    <source>
        <dbReference type="ARBA" id="ARBA00022688"/>
    </source>
</evidence>
<dbReference type="Pfam" id="PF03232">
    <property type="entry name" value="COQ7"/>
    <property type="match status" value="1"/>
</dbReference>
<dbReference type="CDD" id="cd01042">
    <property type="entry name" value="DMQH"/>
    <property type="match status" value="1"/>
</dbReference>
<dbReference type="HAMAP" id="MF_01658">
    <property type="entry name" value="COQ7"/>
    <property type="match status" value="1"/>
</dbReference>
<evidence type="ECO:0000256" key="2">
    <source>
        <dbReference type="ARBA" id="ARBA00022475"/>
    </source>
</evidence>
<keyword evidence="6 9" id="KW-0408">Iron</keyword>
<dbReference type="PANTHER" id="PTHR11237:SF4">
    <property type="entry name" value="5-DEMETHOXYUBIQUINONE HYDROXYLASE, MITOCHONDRIAL"/>
    <property type="match status" value="1"/>
</dbReference>
<comment type="subcellular location">
    <subcellularLocation>
        <location evidence="9">Cell membrane</location>
        <topology evidence="9">Peripheral membrane protein</topology>
    </subcellularLocation>
</comment>
<feature type="binding site" evidence="9">
    <location>
        <position position="93"/>
    </location>
    <ligand>
        <name>Fe cation</name>
        <dbReference type="ChEBI" id="CHEBI:24875"/>
        <label>2</label>
    </ligand>
</feature>
<dbReference type="InterPro" id="IPR011566">
    <property type="entry name" value="Ubq_synth_Coq7"/>
</dbReference>
<evidence type="ECO:0000256" key="9">
    <source>
        <dbReference type="HAMAP-Rule" id="MF_01658"/>
    </source>
</evidence>
<sequence length="214" mass="24249">MPIYNLVDRVLGEFDTALRTMLPPPHRESTRPVPGETVDEKYTLTEREKKEVAGLMRVNHAGEVCAQALYQGQALTAKLTCVKEQMTQAAEEEIEHLAWCEQRLRELDSRPSVLNPFWYIGSLLIGAAAGIAGDRWSLGFVAETERQVSTHLRRHMEKIPEQDERTRHILEQMHEDETHHAEAAKNAGAAELPKALKNLMGMVSKLMTKTSYYL</sequence>
<dbReference type="PATRIC" id="fig|452.5.peg.3172"/>
<dbReference type="RefSeq" id="WP_058484773.1">
    <property type="nucleotide sequence ID" value="NZ_CAAAII010000004.1"/>
</dbReference>
<comment type="catalytic activity">
    <reaction evidence="9">
        <text>a 5-methoxy-2-methyl-3-(all-trans-polyprenyl)benzene-1,4-diol + AH2 + O2 = a 3-demethylubiquinol + A + H2O</text>
        <dbReference type="Rhea" id="RHEA:50908"/>
        <dbReference type="Rhea" id="RHEA-COMP:10859"/>
        <dbReference type="Rhea" id="RHEA-COMP:10914"/>
        <dbReference type="ChEBI" id="CHEBI:13193"/>
        <dbReference type="ChEBI" id="CHEBI:15377"/>
        <dbReference type="ChEBI" id="CHEBI:15379"/>
        <dbReference type="ChEBI" id="CHEBI:17499"/>
        <dbReference type="ChEBI" id="CHEBI:84167"/>
        <dbReference type="ChEBI" id="CHEBI:84422"/>
        <dbReference type="EC" id="1.14.99.60"/>
    </reaction>
</comment>
<proteinExistence type="inferred from homology"/>
<evidence type="ECO:0000256" key="1">
    <source>
        <dbReference type="ARBA" id="ARBA00004749"/>
    </source>
</evidence>
<accession>A0A0W0YX51</accession>
<keyword evidence="11" id="KW-1185">Reference proteome</keyword>
<feature type="binding site" evidence="9">
    <location>
        <position position="93"/>
    </location>
    <ligand>
        <name>Fe cation</name>
        <dbReference type="ChEBI" id="CHEBI:24875"/>
        <label>1</label>
    </ligand>
</feature>
<comment type="cofactor">
    <cofactor evidence="9">
        <name>Fe cation</name>
        <dbReference type="ChEBI" id="CHEBI:24875"/>
    </cofactor>
    <text evidence="9">Binds 2 iron ions per subunit.</text>
</comment>
<keyword evidence="2 9" id="KW-1003">Cell membrane</keyword>
<keyword evidence="7 9" id="KW-0503">Monooxygenase</keyword>